<dbReference type="EMBL" id="JBIMZQ010000008">
    <property type="protein sequence ID" value="KAL3669647.1"/>
    <property type="molecule type" value="Genomic_DNA"/>
</dbReference>
<evidence type="ECO:0000313" key="4">
    <source>
        <dbReference type="Proteomes" id="UP001632037"/>
    </source>
</evidence>
<gene>
    <name evidence="3" type="ORF">V7S43_005031</name>
</gene>
<dbReference type="PANTHER" id="PTHR13715:SF99">
    <property type="entry name" value="INOSITOL 1,4,5-TRISPHOSPHATE RECEPTOR-LIKE PROTEIN A"/>
    <property type="match status" value="1"/>
</dbReference>
<dbReference type="Proteomes" id="UP001632037">
    <property type="component" value="Unassembled WGS sequence"/>
</dbReference>
<comment type="caution">
    <text evidence="3">The sequence shown here is derived from an EMBL/GenBank/DDBJ whole genome shotgun (WGS) entry which is preliminary data.</text>
</comment>
<feature type="domain" description="Inositol 1,4,5-trisphosphate/ryanodine receptor" evidence="2">
    <location>
        <begin position="169"/>
        <end position="323"/>
    </location>
</feature>
<dbReference type="Pfam" id="PF08709">
    <property type="entry name" value="Ins145_P3_rec"/>
    <property type="match status" value="1"/>
</dbReference>
<evidence type="ECO:0000259" key="2">
    <source>
        <dbReference type="Pfam" id="PF08709"/>
    </source>
</evidence>
<protein>
    <recommendedName>
        <fullName evidence="2">Inositol 1,4,5-trisphosphate/ryanodine receptor domain-containing protein</fullName>
    </recommendedName>
</protein>
<reference evidence="3 4" key="1">
    <citation type="submission" date="2024-09" db="EMBL/GenBank/DDBJ databases">
        <title>Genome sequencing and assembly of Phytophthora oleae, isolate VK10A, causative agent of rot of olive drupes.</title>
        <authorList>
            <person name="Conti Taguali S."/>
            <person name="Riolo M."/>
            <person name="La Spada F."/>
            <person name="Cacciola S.O."/>
            <person name="Dionisio G."/>
        </authorList>
    </citation>
    <scope>NUCLEOTIDE SEQUENCE [LARGE SCALE GENOMIC DNA]</scope>
    <source>
        <strain evidence="3 4">VK10A</strain>
    </source>
</reference>
<feature type="compositionally biased region" description="Low complexity" evidence="1">
    <location>
        <begin position="53"/>
        <end position="72"/>
    </location>
</feature>
<evidence type="ECO:0000313" key="3">
    <source>
        <dbReference type="EMBL" id="KAL3669647.1"/>
    </source>
</evidence>
<organism evidence="3 4">
    <name type="scientific">Phytophthora oleae</name>
    <dbReference type="NCBI Taxonomy" id="2107226"/>
    <lineage>
        <taxon>Eukaryota</taxon>
        <taxon>Sar</taxon>
        <taxon>Stramenopiles</taxon>
        <taxon>Oomycota</taxon>
        <taxon>Peronosporomycetes</taxon>
        <taxon>Peronosporales</taxon>
        <taxon>Peronosporaceae</taxon>
        <taxon>Phytophthora</taxon>
    </lineage>
</organism>
<accession>A0ABD3FRU2</accession>
<evidence type="ECO:0000256" key="1">
    <source>
        <dbReference type="SAM" id="MobiDB-lite"/>
    </source>
</evidence>
<dbReference type="InterPro" id="IPR014821">
    <property type="entry name" value="Ins145_P3_rcpt"/>
</dbReference>
<dbReference type="PANTHER" id="PTHR13715">
    <property type="entry name" value="RYANODINE RECEPTOR AND IP3 RECEPTOR"/>
    <property type="match status" value="1"/>
</dbReference>
<dbReference type="AlphaFoldDB" id="A0ABD3FRU2"/>
<dbReference type="Gene3D" id="2.80.10.50">
    <property type="match status" value="1"/>
</dbReference>
<dbReference type="InterPro" id="IPR015925">
    <property type="entry name" value="Ryanodine_IP3_receptor"/>
</dbReference>
<feature type="region of interest" description="Disordered" evidence="1">
    <location>
        <begin position="1"/>
        <end position="112"/>
    </location>
</feature>
<keyword evidence="4" id="KW-1185">Reference proteome</keyword>
<sequence>MDDVQEQKQLPRPLLVPRTPPPARKRPPASLRQQPRAISMRAPKSRPISGKLQLQINVEAQEQQQVVQSPEPLEQEQKEEDAGPISPPEEGASPIVRRRSGSLKSSRPRPFGGKLRIDVDAAEKAAPPIIGSPLGYYASKKLPSNAHEDHPVSIFNAESHVGTLSTATPFLEYGMIISLVCDDRGGLVAAEGFALRDVKLEKLNYGAEAPMARLGLGGMEERRLFAEGGFRLVACPYRDCLFEVVPKMTYDATIALRSLVDDTGQPSRRPGNQHTVDNLRFKSEAETRLNAMMYKKLKGTQVIYGQTIQLRHMKSGKYVSLDPSPIPFRGSEYAPMPGAPVLISTCSRGLNCDPKVHLSSSQIK</sequence>
<name>A0ABD3FRU2_9STRA</name>
<proteinExistence type="predicted"/>